<sequence length="419" mass="45350">MFKLLGIGIAFSILQGVWSVPPAPFAAPYPPEYTPSRSVGKLPALGWNTWNAYRCDISEAKVLAAANSFVSLGLKDAGYQYVNIDDCWSLRNRGGNGRIVPDPNKFPNGISGVASQVHALGLKIGIYSDAGTLTCAQYPASLGREALDAQTFSEWGIDYLKYDNCNVPGNWSDSASPPDGDWYNSNSGIRYRQMGIELSKLSSPIEYSLCIWGSANVWDWGARVGHSWRIYGDSNPSWGYLAQIINVQLAHLDAVDFYSHNDMDMMEIGNGLTTAEERTHFAVWAFLKSPILLGTNLDALSQTQLQIITNPELLAFHQDDTIGTPAKPFTPTDGAPTTSPPEFYSGQSSKGTHVLVVNTGGGAATKTWSLAKVPGLGDGNFKLHDMWTGQDVDGVFSSTDSFSVSVESHDSAAYLITPA</sequence>
<dbReference type="Pfam" id="PF17801">
    <property type="entry name" value="Melibiase_C"/>
    <property type="match status" value="1"/>
</dbReference>
<evidence type="ECO:0000256" key="1">
    <source>
        <dbReference type="ARBA" id="ARBA00001255"/>
    </source>
</evidence>
<feature type="domain" description="Alpha galactosidase C-terminal" evidence="10">
    <location>
        <begin position="340"/>
        <end position="415"/>
    </location>
</feature>
<dbReference type="InterPro" id="IPR013780">
    <property type="entry name" value="Glyco_hydro_b"/>
</dbReference>
<accession>A0AAW0C991</accession>
<gene>
    <name evidence="11" type="ORF">VNI00_011775</name>
</gene>
<dbReference type="Gene3D" id="3.20.20.70">
    <property type="entry name" value="Aldolase class I"/>
    <property type="match status" value="1"/>
</dbReference>
<reference evidence="11 12" key="1">
    <citation type="submission" date="2024-01" db="EMBL/GenBank/DDBJ databases">
        <title>A draft genome for a cacao thread blight-causing isolate of Paramarasmius palmivorus.</title>
        <authorList>
            <person name="Baruah I.K."/>
            <person name="Bukari Y."/>
            <person name="Amoako-Attah I."/>
            <person name="Meinhardt L.W."/>
            <person name="Bailey B.A."/>
            <person name="Cohen S.P."/>
        </authorList>
    </citation>
    <scope>NUCLEOTIDE SEQUENCE [LARGE SCALE GENOMIC DNA]</scope>
    <source>
        <strain evidence="11 12">GH-12</strain>
    </source>
</reference>
<protein>
    <recommendedName>
        <fullName evidence="3 7">Alpha-galactosidase</fullName>
        <ecNumber evidence="3 7">3.2.1.22</ecNumber>
    </recommendedName>
    <alternativeName>
        <fullName evidence="7">Melibiase</fullName>
    </alternativeName>
</protein>
<evidence type="ECO:0000313" key="11">
    <source>
        <dbReference type="EMBL" id="KAK7035482.1"/>
    </source>
</evidence>
<keyword evidence="4 9" id="KW-0732">Signal</keyword>
<evidence type="ECO:0000256" key="3">
    <source>
        <dbReference type="ARBA" id="ARBA00012755"/>
    </source>
</evidence>
<keyword evidence="6 7" id="KW-0326">Glycosidase</keyword>
<evidence type="ECO:0000313" key="12">
    <source>
        <dbReference type="Proteomes" id="UP001383192"/>
    </source>
</evidence>
<dbReference type="Gene3D" id="2.60.40.1180">
    <property type="entry name" value="Golgi alpha-mannosidase II"/>
    <property type="match status" value="1"/>
</dbReference>
<keyword evidence="5 7" id="KW-0378">Hydrolase</keyword>
<comment type="catalytic activity">
    <reaction evidence="1 7">
        <text>Hydrolysis of terminal, non-reducing alpha-D-galactose residues in alpha-D-galactosides, including galactose oligosaccharides, galactomannans and galactolipids.</text>
        <dbReference type="EC" id="3.2.1.22"/>
    </reaction>
</comment>
<evidence type="ECO:0000259" key="10">
    <source>
        <dbReference type="Pfam" id="PF17801"/>
    </source>
</evidence>
<comment type="similarity">
    <text evidence="2 7">Belongs to the glycosyl hydrolase 27 family.</text>
</comment>
<dbReference type="InterPro" id="IPR013785">
    <property type="entry name" value="Aldolase_TIM"/>
</dbReference>
<dbReference type="PRINTS" id="PR00740">
    <property type="entry name" value="GLHYDRLASE27"/>
</dbReference>
<keyword evidence="12" id="KW-1185">Reference proteome</keyword>
<name>A0AAW0C991_9AGAR</name>
<dbReference type="InterPro" id="IPR017853">
    <property type="entry name" value="GH"/>
</dbReference>
<feature type="signal peptide" evidence="9">
    <location>
        <begin position="1"/>
        <end position="19"/>
    </location>
</feature>
<evidence type="ECO:0000256" key="7">
    <source>
        <dbReference type="RuleBase" id="RU361168"/>
    </source>
</evidence>
<dbReference type="EMBL" id="JAYKXP010000052">
    <property type="protein sequence ID" value="KAK7035482.1"/>
    <property type="molecule type" value="Genomic_DNA"/>
</dbReference>
<dbReference type="PANTHER" id="PTHR11452:SF61">
    <property type="entry name" value="ALPHA-GALACTOSIDASE B-RELATED"/>
    <property type="match status" value="1"/>
</dbReference>
<dbReference type="PANTHER" id="PTHR11452">
    <property type="entry name" value="ALPHA-GALACTOSIDASE/ALPHA-N-ACETYLGALACTOSAMINIDASE"/>
    <property type="match status" value="1"/>
</dbReference>
<dbReference type="Proteomes" id="UP001383192">
    <property type="component" value="Unassembled WGS sequence"/>
</dbReference>
<evidence type="ECO:0000256" key="9">
    <source>
        <dbReference type="SAM" id="SignalP"/>
    </source>
</evidence>
<dbReference type="GO" id="GO:0004557">
    <property type="term" value="F:alpha-galactosidase activity"/>
    <property type="evidence" value="ECO:0007669"/>
    <property type="project" value="UniProtKB-EC"/>
</dbReference>
<feature type="chain" id="PRO_5043956683" description="Alpha-galactosidase" evidence="9">
    <location>
        <begin position="20"/>
        <end position="419"/>
    </location>
</feature>
<dbReference type="GO" id="GO:0005975">
    <property type="term" value="P:carbohydrate metabolic process"/>
    <property type="evidence" value="ECO:0007669"/>
    <property type="project" value="InterPro"/>
</dbReference>
<keyword evidence="7" id="KW-1015">Disulfide bond</keyword>
<comment type="caution">
    <text evidence="11">The sequence shown here is derived from an EMBL/GenBank/DDBJ whole genome shotgun (WGS) entry which is preliminary data.</text>
</comment>
<evidence type="ECO:0000256" key="5">
    <source>
        <dbReference type="ARBA" id="ARBA00022801"/>
    </source>
</evidence>
<dbReference type="SUPFAM" id="SSF51011">
    <property type="entry name" value="Glycosyl hydrolase domain"/>
    <property type="match status" value="1"/>
</dbReference>
<organism evidence="11 12">
    <name type="scientific">Paramarasmius palmivorus</name>
    <dbReference type="NCBI Taxonomy" id="297713"/>
    <lineage>
        <taxon>Eukaryota</taxon>
        <taxon>Fungi</taxon>
        <taxon>Dikarya</taxon>
        <taxon>Basidiomycota</taxon>
        <taxon>Agaricomycotina</taxon>
        <taxon>Agaricomycetes</taxon>
        <taxon>Agaricomycetidae</taxon>
        <taxon>Agaricales</taxon>
        <taxon>Marasmiineae</taxon>
        <taxon>Marasmiaceae</taxon>
        <taxon>Paramarasmius</taxon>
    </lineage>
</organism>
<dbReference type="AlphaFoldDB" id="A0AAW0C991"/>
<dbReference type="InterPro" id="IPR002241">
    <property type="entry name" value="Glyco_hydro_27"/>
</dbReference>
<proteinExistence type="inferred from homology"/>
<evidence type="ECO:0000256" key="2">
    <source>
        <dbReference type="ARBA" id="ARBA00009743"/>
    </source>
</evidence>
<feature type="region of interest" description="Disordered" evidence="8">
    <location>
        <begin position="325"/>
        <end position="348"/>
    </location>
</feature>
<dbReference type="EC" id="3.2.1.22" evidence="3 7"/>
<dbReference type="CDD" id="cd14792">
    <property type="entry name" value="GH27"/>
    <property type="match status" value="1"/>
</dbReference>
<dbReference type="SUPFAM" id="SSF51445">
    <property type="entry name" value="(Trans)glycosidases"/>
    <property type="match status" value="1"/>
</dbReference>
<dbReference type="InterPro" id="IPR041233">
    <property type="entry name" value="Melibiase_C"/>
</dbReference>
<evidence type="ECO:0000256" key="8">
    <source>
        <dbReference type="SAM" id="MobiDB-lite"/>
    </source>
</evidence>
<evidence type="ECO:0000256" key="4">
    <source>
        <dbReference type="ARBA" id="ARBA00022729"/>
    </source>
</evidence>
<dbReference type="Pfam" id="PF16499">
    <property type="entry name" value="Melibiase_2"/>
    <property type="match status" value="1"/>
</dbReference>
<evidence type="ECO:0000256" key="6">
    <source>
        <dbReference type="ARBA" id="ARBA00023295"/>
    </source>
</evidence>